<evidence type="ECO:0000256" key="7">
    <source>
        <dbReference type="ARBA" id="ARBA00023288"/>
    </source>
</evidence>
<evidence type="ECO:0000256" key="10">
    <source>
        <dbReference type="RuleBase" id="RU079119"/>
    </source>
</evidence>
<keyword evidence="3 10" id="KW-0812">Transmembrane</keyword>
<evidence type="ECO:0000256" key="9">
    <source>
        <dbReference type="ARBA" id="ARBA00048048"/>
    </source>
</evidence>
<protein>
    <recommendedName>
        <fullName evidence="10">Palmitoyltransferase</fullName>
        <ecNumber evidence="10">2.3.1.225</ecNumber>
    </recommendedName>
</protein>
<feature type="transmembrane region" description="Helical" evidence="10">
    <location>
        <begin position="548"/>
        <end position="567"/>
    </location>
</feature>
<dbReference type="EC" id="2.3.1.225" evidence="10"/>
<evidence type="ECO:0000256" key="1">
    <source>
        <dbReference type="ARBA" id="ARBA00004141"/>
    </source>
</evidence>
<feature type="region of interest" description="Disordered" evidence="11">
    <location>
        <begin position="423"/>
        <end position="445"/>
    </location>
</feature>
<dbReference type="GO" id="GO:0005794">
    <property type="term" value="C:Golgi apparatus"/>
    <property type="evidence" value="ECO:0007669"/>
    <property type="project" value="TreeGrafter"/>
</dbReference>
<dbReference type="InterPro" id="IPR039859">
    <property type="entry name" value="PFA4/ZDH16/20/ERF2-like"/>
</dbReference>
<feature type="transmembrane region" description="Helical" evidence="10">
    <location>
        <begin position="504"/>
        <end position="528"/>
    </location>
</feature>
<feature type="region of interest" description="Disordered" evidence="11">
    <location>
        <begin position="105"/>
        <end position="233"/>
    </location>
</feature>
<proteinExistence type="inferred from homology"/>
<feature type="domain" description="Palmitoyltransferase DHHC" evidence="12">
    <location>
        <begin position="459"/>
        <end position="584"/>
    </location>
</feature>
<evidence type="ECO:0000313" key="14">
    <source>
        <dbReference type="Proteomes" id="UP001201163"/>
    </source>
</evidence>
<feature type="region of interest" description="Disordered" evidence="11">
    <location>
        <begin position="1"/>
        <end position="87"/>
    </location>
</feature>
<feature type="transmembrane region" description="Helical" evidence="10">
    <location>
        <begin position="394"/>
        <end position="415"/>
    </location>
</feature>
<dbReference type="PANTHER" id="PTHR22883:SF488">
    <property type="entry name" value="PALMITOYLTRANSFERASE"/>
    <property type="match status" value="1"/>
</dbReference>
<gene>
    <name evidence="13" type="ORF">EDB92DRAFT_1825986</name>
</gene>
<keyword evidence="4 10" id="KW-1133">Transmembrane helix</keyword>
<feature type="transmembrane region" description="Helical" evidence="10">
    <location>
        <begin position="363"/>
        <end position="388"/>
    </location>
</feature>
<dbReference type="GO" id="GO:0019706">
    <property type="term" value="F:protein-cysteine S-palmitoyltransferase activity"/>
    <property type="evidence" value="ECO:0007669"/>
    <property type="project" value="UniProtKB-EC"/>
</dbReference>
<evidence type="ECO:0000256" key="8">
    <source>
        <dbReference type="ARBA" id="ARBA00023315"/>
    </source>
</evidence>
<feature type="compositionally biased region" description="Low complexity" evidence="11">
    <location>
        <begin position="1"/>
        <end position="35"/>
    </location>
</feature>
<comment type="catalytic activity">
    <reaction evidence="9 10">
        <text>L-cysteinyl-[protein] + hexadecanoyl-CoA = S-hexadecanoyl-L-cysteinyl-[protein] + CoA</text>
        <dbReference type="Rhea" id="RHEA:36683"/>
        <dbReference type="Rhea" id="RHEA-COMP:10131"/>
        <dbReference type="Rhea" id="RHEA-COMP:11032"/>
        <dbReference type="ChEBI" id="CHEBI:29950"/>
        <dbReference type="ChEBI" id="CHEBI:57287"/>
        <dbReference type="ChEBI" id="CHEBI:57379"/>
        <dbReference type="ChEBI" id="CHEBI:74151"/>
        <dbReference type="EC" id="2.3.1.225"/>
    </reaction>
</comment>
<dbReference type="PROSITE" id="PS50216">
    <property type="entry name" value="DHHC"/>
    <property type="match status" value="1"/>
</dbReference>
<dbReference type="GO" id="GO:0006612">
    <property type="term" value="P:protein targeting to membrane"/>
    <property type="evidence" value="ECO:0007669"/>
    <property type="project" value="TreeGrafter"/>
</dbReference>
<sequence>MASQRSLPFSPSTPTVPVSQRPSQLPSSLSSVGLSTKFESVTTPRSSSAARHARSGSAVSTASRPRPTLTTHGDPSSPTRRTFTGSISVPLSVTHAPGILPPSPFFHPSRPILPPLSGSDTTSRPSSIASSNALSPSHETPNSAYPLQPLAQDVQYDSDGFSDSYPISGDRTSRNSMQDALPQQPARKQKHSREPLLPLGGPIHSRSGSLATHRSRPSLARNVVERNATSASAAARMRDGFDRFRKGLSLESVRKSLSGSGSARESPVLTNPPSSASHGPPTPFETKDNSDEEYRASGVAPLDLRHQSAIFIPYPPAKSEYPPSSVPVKHERSARYVRNHERISSSNRWFLQGHLLMGGDKPWAFIGSLALLFGISGVWFGTTCVWWWHNKSPAVAAVGAYMCLLTISLMLSTAFKDPGILPRNLDPDPPYPSVTPSDGDDRVPLPRDLQVRSGVVRVKYCTTCRTYRPPRSSHCRMCDNCVDGCDHHCQWVNNCVGRRNYTHFFALILVTTLTLCLVIVTSALHVSLLTREDQIDFGHALGKGAGSATAFCLAITVIWPVGALLLYHVRLLYLNVTTIEQIRNSAQKSIEPGETPPNPFAHASWTGNLGDVLCRPGGYSWVQPHAVATDDKRLVNPGVEDRADFAVDFGAEEGDTYGGA</sequence>
<evidence type="ECO:0000256" key="3">
    <source>
        <dbReference type="ARBA" id="ARBA00022692"/>
    </source>
</evidence>
<feature type="compositionally biased region" description="Polar residues" evidence="11">
    <location>
        <begin position="68"/>
        <end position="87"/>
    </location>
</feature>
<comment type="domain">
    <text evidence="10">The DHHC domain is required for palmitoyltransferase activity.</text>
</comment>
<dbReference type="EMBL" id="JAKELL010000001">
    <property type="protein sequence ID" value="KAH9001320.1"/>
    <property type="molecule type" value="Genomic_DNA"/>
</dbReference>
<comment type="caution">
    <text evidence="13">The sequence shown here is derived from an EMBL/GenBank/DDBJ whole genome shotgun (WGS) entry which is preliminary data.</text>
</comment>
<dbReference type="GO" id="GO:0016020">
    <property type="term" value="C:membrane"/>
    <property type="evidence" value="ECO:0007669"/>
    <property type="project" value="UniProtKB-SubCell"/>
</dbReference>
<comment type="similarity">
    <text evidence="10">Belongs to the DHHC palmitoyltransferase family.</text>
</comment>
<dbReference type="Proteomes" id="UP001201163">
    <property type="component" value="Unassembled WGS sequence"/>
</dbReference>
<keyword evidence="5 10" id="KW-0472">Membrane</keyword>
<organism evidence="13 14">
    <name type="scientific">Lactarius akahatsu</name>
    <dbReference type="NCBI Taxonomy" id="416441"/>
    <lineage>
        <taxon>Eukaryota</taxon>
        <taxon>Fungi</taxon>
        <taxon>Dikarya</taxon>
        <taxon>Basidiomycota</taxon>
        <taxon>Agaricomycotina</taxon>
        <taxon>Agaricomycetes</taxon>
        <taxon>Russulales</taxon>
        <taxon>Russulaceae</taxon>
        <taxon>Lactarius</taxon>
    </lineage>
</organism>
<feature type="compositionally biased region" description="Low complexity" evidence="11">
    <location>
        <begin position="45"/>
        <end position="60"/>
    </location>
</feature>
<dbReference type="AlphaFoldDB" id="A0AAD4LSY9"/>
<keyword evidence="6" id="KW-0564">Palmitate</keyword>
<dbReference type="Pfam" id="PF01529">
    <property type="entry name" value="DHHC"/>
    <property type="match status" value="1"/>
</dbReference>
<evidence type="ECO:0000256" key="4">
    <source>
        <dbReference type="ARBA" id="ARBA00022989"/>
    </source>
</evidence>
<keyword evidence="14" id="KW-1185">Reference proteome</keyword>
<keyword evidence="2 10" id="KW-0808">Transferase</keyword>
<evidence type="ECO:0000256" key="11">
    <source>
        <dbReference type="SAM" id="MobiDB-lite"/>
    </source>
</evidence>
<evidence type="ECO:0000259" key="12">
    <source>
        <dbReference type="Pfam" id="PF01529"/>
    </source>
</evidence>
<dbReference type="InterPro" id="IPR001594">
    <property type="entry name" value="Palmitoyltrfase_DHHC"/>
</dbReference>
<keyword evidence="7" id="KW-0449">Lipoprotein</keyword>
<name>A0AAD4LSY9_9AGAM</name>
<feature type="compositionally biased region" description="Low complexity" evidence="11">
    <location>
        <begin position="119"/>
        <end position="137"/>
    </location>
</feature>
<dbReference type="GO" id="GO:0005783">
    <property type="term" value="C:endoplasmic reticulum"/>
    <property type="evidence" value="ECO:0007669"/>
    <property type="project" value="TreeGrafter"/>
</dbReference>
<feature type="compositionally biased region" description="Polar residues" evidence="11">
    <location>
        <begin position="255"/>
        <end position="277"/>
    </location>
</feature>
<feature type="region of interest" description="Disordered" evidence="11">
    <location>
        <begin position="255"/>
        <end position="291"/>
    </location>
</feature>
<evidence type="ECO:0000313" key="13">
    <source>
        <dbReference type="EMBL" id="KAH9001320.1"/>
    </source>
</evidence>
<evidence type="ECO:0000256" key="2">
    <source>
        <dbReference type="ARBA" id="ARBA00022679"/>
    </source>
</evidence>
<reference evidence="13" key="1">
    <citation type="submission" date="2022-01" db="EMBL/GenBank/DDBJ databases">
        <title>Comparative genomics reveals a dynamic genome evolution in the ectomycorrhizal milk-cap (Lactarius) mushrooms.</title>
        <authorList>
            <consortium name="DOE Joint Genome Institute"/>
            <person name="Lebreton A."/>
            <person name="Tang N."/>
            <person name="Kuo A."/>
            <person name="LaButti K."/>
            <person name="Drula E."/>
            <person name="Barry K."/>
            <person name="Clum A."/>
            <person name="Lipzen A."/>
            <person name="Mousain D."/>
            <person name="Ng V."/>
            <person name="Wang R."/>
            <person name="Wang X."/>
            <person name="Dai Y."/>
            <person name="Henrissat B."/>
            <person name="Grigoriev I.V."/>
            <person name="Guerin-Laguette A."/>
            <person name="Yu F."/>
            <person name="Martin F.M."/>
        </authorList>
    </citation>
    <scope>NUCLEOTIDE SEQUENCE</scope>
    <source>
        <strain evidence="13">QP</strain>
    </source>
</reference>
<evidence type="ECO:0000256" key="5">
    <source>
        <dbReference type="ARBA" id="ARBA00023136"/>
    </source>
</evidence>
<accession>A0AAD4LSY9</accession>
<comment type="subcellular location">
    <subcellularLocation>
        <location evidence="1">Membrane</location>
        <topology evidence="1">Multi-pass membrane protein</topology>
    </subcellularLocation>
</comment>
<keyword evidence="8 10" id="KW-0012">Acyltransferase</keyword>
<evidence type="ECO:0000256" key="6">
    <source>
        <dbReference type="ARBA" id="ARBA00023139"/>
    </source>
</evidence>
<dbReference type="PANTHER" id="PTHR22883">
    <property type="entry name" value="ZINC FINGER DHHC DOMAIN CONTAINING PROTEIN"/>
    <property type="match status" value="1"/>
</dbReference>